<gene>
    <name evidence="8" type="primary">WBGene00108709</name>
</gene>
<feature type="compositionally biased region" description="Low complexity" evidence="6">
    <location>
        <begin position="24"/>
        <end position="34"/>
    </location>
</feature>
<dbReference type="CDD" id="cd04618">
    <property type="entry name" value="CBS_euAMPK_gamma-like_repeat1"/>
    <property type="match status" value="1"/>
</dbReference>
<dbReference type="GO" id="GO:0043609">
    <property type="term" value="P:regulation of carbon utilization"/>
    <property type="evidence" value="ECO:0000318"/>
    <property type="project" value="GO_Central"/>
</dbReference>
<feature type="compositionally biased region" description="Polar residues" evidence="6">
    <location>
        <begin position="273"/>
        <end position="287"/>
    </location>
</feature>
<feature type="compositionally biased region" description="Low complexity" evidence="6">
    <location>
        <begin position="255"/>
        <end position="272"/>
    </location>
</feature>
<evidence type="ECO:0000256" key="5">
    <source>
        <dbReference type="PROSITE-ProRule" id="PRU00703"/>
    </source>
</evidence>
<evidence type="ECO:0000256" key="4">
    <source>
        <dbReference type="ARBA" id="ARBA00025878"/>
    </source>
</evidence>
<dbReference type="PROSITE" id="PS51371">
    <property type="entry name" value="CBS"/>
    <property type="match status" value="3"/>
</dbReference>
<sequence>MKVSSMFPSSSPITVSSPRDVETGLLYGSPSGSSGSALLSCTPHTILDGVAVTPVTSASPPKNDTHTRNIYVRSHSTLQTAHVQKKPGFIENLKKRTRQRSINIPLSPDIDPFEDIGSPPVNHDPPPEVFCQLARSAPDGGFLSSFRSRSKSEAQPMSGGGGGMITPRRQSGVLVFFPQSTTRSSTDDMRSPSASSIPLSILNSPPSSGGTHSNTSMIGSSHIAITPTSRRMTPRLGSSDRETKSFEGHLPGVNSLFSSSSSNSSTSSDAHSMQTAVNSTQNAYSRSSPRRPLYVDTTLANEQTAGGDKCRASPISQMVDAVGRRIRTSSLTSPSAGYGSQTQARASFSMENNTAFFGSSASSFETMMLGGAEISTVVLGRNEGYGRGRKEILKRVKGYCRDKVYGRDNVFIADNQDSIYSLFMKAHKCYDLIPLSTKLVVFDTHLPVRKAFFALVYNGVRAAPLWDSEKQTFVGMLTITDFIKILYRHHSAGDDPEKMAALEEQKIETWRDKFKEDDTLQPLVCIDPNESLYRAVEMLCESHVHRLPVMEKGTGNISYILTHKRIIKFLSLYMHDLPKPAFMDDTPKSLGIGSWGNVLTIHVDTPLIDALKIFLENRVSALPLVDEDGKAVDIYAKFDVISLAADKAYDKLDITVHEALKHRQEYLVLDRCAPASSTSLTMERVDEQMNDSSPSPLPTSEMYAV</sequence>
<dbReference type="SUPFAM" id="SSF54631">
    <property type="entry name" value="CBS-domain pair"/>
    <property type="match status" value="2"/>
</dbReference>
<dbReference type="Pfam" id="PF00571">
    <property type="entry name" value="CBS"/>
    <property type="match status" value="3"/>
</dbReference>
<keyword evidence="3 5" id="KW-0129">CBS domain</keyword>
<reference evidence="8" key="2">
    <citation type="submission" date="2022-06" db="UniProtKB">
        <authorList>
            <consortium name="EnsemblMetazoa"/>
        </authorList>
    </citation>
    <scope>IDENTIFICATION</scope>
    <source>
        <strain evidence="8">PS312</strain>
    </source>
</reference>
<comment type="similarity">
    <text evidence="1">Belongs to the 5'-AMP-activated protein kinase gamma subunit family.</text>
</comment>
<protein>
    <recommendedName>
        <fullName evidence="7">CBS domain-containing protein</fullName>
    </recommendedName>
</protein>
<feature type="region of interest" description="Disordered" evidence="6">
    <location>
        <begin position="148"/>
        <end position="168"/>
    </location>
</feature>
<organism evidence="8 9">
    <name type="scientific">Pristionchus pacificus</name>
    <name type="common">Parasitic nematode worm</name>
    <dbReference type="NCBI Taxonomy" id="54126"/>
    <lineage>
        <taxon>Eukaryota</taxon>
        <taxon>Metazoa</taxon>
        <taxon>Ecdysozoa</taxon>
        <taxon>Nematoda</taxon>
        <taxon>Chromadorea</taxon>
        <taxon>Rhabditida</taxon>
        <taxon>Rhabditina</taxon>
        <taxon>Diplogasteromorpha</taxon>
        <taxon>Diplogasteroidea</taxon>
        <taxon>Neodiplogasteridae</taxon>
        <taxon>Pristionchus</taxon>
    </lineage>
</organism>
<evidence type="ECO:0000256" key="1">
    <source>
        <dbReference type="ARBA" id="ARBA00006750"/>
    </source>
</evidence>
<dbReference type="GO" id="GO:0005634">
    <property type="term" value="C:nucleus"/>
    <property type="evidence" value="ECO:0000318"/>
    <property type="project" value="GO_Central"/>
</dbReference>
<evidence type="ECO:0000259" key="7">
    <source>
        <dbReference type="PROSITE" id="PS51371"/>
    </source>
</evidence>
<dbReference type="PANTHER" id="PTHR13780:SF35">
    <property type="entry name" value="LD22662P"/>
    <property type="match status" value="1"/>
</dbReference>
<dbReference type="AlphaFoldDB" id="A0A8R1YCT5"/>
<dbReference type="EnsemblMetazoa" id="PPA19155.1">
    <property type="protein sequence ID" value="PPA19155.1"/>
    <property type="gene ID" value="WBGene00108709"/>
</dbReference>
<dbReference type="GO" id="GO:0016208">
    <property type="term" value="F:AMP binding"/>
    <property type="evidence" value="ECO:0000318"/>
    <property type="project" value="GO_Central"/>
</dbReference>
<feature type="compositionally biased region" description="Low complexity" evidence="6">
    <location>
        <begin position="191"/>
        <end position="208"/>
    </location>
</feature>
<evidence type="ECO:0000313" key="9">
    <source>
        <dbReference type="Proteomes" id="UP000005239"/>
    </source>
</evidence>
<dbReference type="GO" id="GO:0019901">
    <property type="term" value="F:protein kinase binding"/>
    <property type="evidence" value="ECO:0000318"/>
    <property type="project" value="GO_Central"/>
</dbReference>
<evidence type="ECO:0000256" key="2">
    <source>
        <dbReference type="ARBA" id="ARBA00022737"/>
    </source>
</evidence>
<dbReference type="SMART" id="SM00116">
    <property type="entry name" value="CBS"/>
    <property type="match status" value="3"/>
</dbReference>
<evidence type="ECO:0000256" key="6">
    <source>
        <dbReference type="SAM" id="MobiDB-lite"/>
    </source>
</evidence>
<dbReference type="GO" id="GO:0042149">
    <property type="term" value="P:cellular response to glucose starvation"/>
    <property type="evidence" value="ECO:0000318"/>
    <property type="project" value="GO_Central"/>
</dbReference>
<dbReference type="GO" id="GO:0019887">
    <property type="term" value="F:protein kinase regulator activity"/>
    <property type="evidence" value="ECO:0000318"/>
    <property type="project" value="GO_Central"/>
</dbReference>
<dbReference type="GO" id="GO:0045722">
    <property type="term" value="P:positive regulation of gluconeogenesis"/>
    <property type="evidence" value="ECO:0000318"/>
    <property type="project" value="GO_Central"/>
</dbReference>
<feature type="region of interest" description="Disordered" evidence="6">
    <location>
        <begin position="1"/>
        <end position="34"/>
    </location>
</feature>
<keyword evidence="2" id="KW-0677">Repeat</keyword>
<feature type="compositionally biased region" description="Basic and acidic residues" evidence="6">
    <location>
        <begin position="238"/>
        <end position="247"/>
    </location>
</feature>
<reference evidence="9" key="1">
    <citation type="journal article" date="2008" name="Nat. Genet.">
        <title>The Pristionchus pacificus genome provides a unique perspective on nematode lifestyle and parasitism.</title>
        <authorList>
            <person name="Dieterich C."/>
            <person name="Clifton S.W."/>
            <person name="Schuster L.N."/>
            <person name="Chinwalla A."/>
            <person name="Delehaunty K."/>
            <person name="Dinkelacker I."/>
            <person name="Fulton L."/>
            <person name="Fulton R."/>
            <person name="Godfrey J."/>
            <person name="Minx P."/>
            <person name="Mitreva M."/>
            <person name="Roeseler W."/>
            <person name="Tian H."/>
            <person name="Witte H."/>
            <person name="Yang S.P."/>
            <person name="Wilson R.K."/>
            <person name="Sommer R.J."/>
        </authorList>
    </citation>
    <scope>NUCLEOTIDE SEQUENCE [LARGE SCALE GENOMIC DNA]</scope>
    <source>
        <strain evidence="9">PS312</strain>
    </source>
</reference>
<feature type="domain" description="CBS" evidence="7">
    <location>
        <begin position="435"/>
        <end position="492"/>
    </location>
</feature>
<dbReference type="GO" id="GO:0005737">
    <property type="term" value="C:cytoplasm"/>
    <property type="evidence" value="ECO:0000318"/>
    <property type="project" value="GO_Central"/>
</dbReference>
<dbReference type="InterPro" id="IPR050511">
    <property type="entry name" value="AMPK_gamma/SDS23_families"/>
</dbReference>
<evidence type="ECO:0000313" key="8">
    <source>
        <dbReference type="EnsemblMetazoa" id="PPA19155.1"/>
    </source>
</evidence>
<dbReference type="Gene3D" id="3.10.580.10">
    <property type="entry name" value="CBS-domain"/>
    <property type="match status" value="2"/>
</dbReference>
<feature type="region of interest" description="Disordered" evidence="6">
    <location>
        <begin position="181"/>
        <end position="292"/>
    </location>
</feature>
<name>A0A8R1YCT5_PRIPA</name>
<dbReference type="InterPro" id="IPR000644">
    <property type="entry name" value="CBS_dom"/>
</dbReference>
<evidence type="ECO:0000256" key="3">
    <source>
        <dbReference type="ARBA" id="ARBA00023122"/>
    </source>
</evidence>
<dbReference type="GO" id="GO:0006110">
    <property type="term" value="P:regulation of glycolytic process"/>
    <property type="evidence" value="ECO:0000318"/>
    <property type="project" value="GO_Central"/>
</dbReference>
<proteinExistence type="inferred from homology"/>
<feature type="compositionally biased region" description="Polar residues" evidence="6">
    <location>
        <begin position="209"/>
        <end position="219"/>
    </location>
</feature>
<feature type="region of interest" description="Disordered" evidence="6">
    <location>
        <begin position="681"/>
        <end position="705"/>
    </location>
</feature>
<comment type="subunit">
    <text evidence="4">AMPK is a heterotrimer of an alpha catalytic subunit (PRKAA1 or PRKAA2), a beta (PRKAB1 or PRKAB2) and a gamma non-catalytic subunits (PRKAG1, PRKAG2 or PRKAG3). Interacts with FNIP1 and FNIP2.</text>
</comment>
<feature type="domain" description="CBS" evidence="7">
    <location>
        <begin position="519"/>
        <end position="577"/>
    </location>
</feature>
<accession>A0A8R1YCT5</accession>
<dbReference type="PANTHER" id="PTHR13780">
    <property type="entry name" value="AMP-ACTIVATED PROTEIN KINASE, GAMMA REGULATORY SUBUNIT"/>
    <property type="match status" value="1"/>
</dbReference>
<feature type="compositionally biased region" description="Polar residues" evidence="6">
    <location>
        <begin position="1"/>
        <end position="17"/>
    </location>
</feature>
<dbReference type="Proteomes" id="UP000005239">
    <property type="component" value="Unassembled WGS sequence"/>
</dbReference>
<dbReference type="GO" id="GO:0031588">
    <property type="term" value="C:nucleotide-activated protein kinase complex"/>
    <property type="evidence" value="ECO:0000318"/>
    <property type="project" value="GO_Central"/>
</dbReference>
<keyword evidence="9" id="KW-1185">Reference proteome</keyword>
<dbReference type="InterPro" id="IPR046342">
    <property type="entry name" value="CBS_dom_sf"/>
</dbReference>
<feature type="domain" description="CBS" evidence="7">
    <location>
        <begin position="592"/>
        <end position="651"/>
    </location>
</feature>